<protein>
    <submittedName>
        <fullName evidence="7">MFS transporter</fullName>
    </submittedName>
</protein>
<sequence length="467" mass="48744">MTDTRLSAPQRLVTTIAILASFVTSLDMSVTNVALPRISEELGGGLSTQQWVVDAYLVTLSALMLLAGSIADAYGRVFIMRIGLIGFGIASLAVGLAVSPEMMIIARALQGAAGAFLLPSSLALITSRISGAAQGQAIGAWTAVTTGAMIVGPLLGGVFTDYLSWRLVFLINIIPIGLTLWMLKKLPDTDDRQRGVRIDWLGGAAAAIGLGLAVWALIEEPAHGWESPVIWVPLSAGTALLLAFLWWQTRVSSPILPLSLFRVRNFWTGNLATLFIYAALSLNGFVIGVYLQNPNGPALTATLAGLASLPITILMVLLSSKIGALAGTYGPRLFMAVGPLLLGAGALLLLLVGDPFSYWWQVLPSMVVMGLGLSIMVAPLTAAILGAIGPERSGIASAVNNAISRVAGLIVIALLATIVGGQLDLRGFHSAAIVTGVLFFAGAIVSFLGIRNPPRESAAESEAAQRS</sequence>
<dbReference type="PANTHER" id="PTHR42718">
    <property type="entry name" value="MAJOR FACILITATOR SUPERFAMILY MULTIDRUG TRANSPORTER MFSC"/>
    <property type="match status" value="1"/>
</dbReference>
<dbReference type="InterPro" id="IPR020846">
    <property type="entry name" value="MFS_dom"/>
</dbReference>
<dbReference type="InterPro" id="IPR011701">
    <property type="entry name" value="MFS"/>
</dbReference>
<dbReference type="PRINTS" id="PR01036">
    <property type="entry name" value="TCRTETB"/>
</dbReference>
<feature type="transmembrane region" description="Helical" evidence="5">
    <location>
        <begin position="137"/>
        <end position="159"/>
    </location>
</feature>
<evidence type="ECO:0000259" key="6">
    <source>
        <dbReference type="PROSITE" id="PS50850"/>
    </source>
</evidence>
<feature type="transmembrane region" description="Helical" evidence="5">
    <location>
        <begin position="406"/>
        <end position="423"/>
    </location>
</feature>
<dbReference type="Proteomes" id="UP001501084">
    <property type="component" value="Unassembled WGS sequence"/>
</dbReference>
<feature type="domain" description="Major facilitator superfamily (MFS) profile" evidence="6">
    <location>
        <begin position="13"/>
        <end position="454"/>
    </location>
</feature>
<keyword evidence="2 5" id="KW-0812">Transmembrane</keyword>
<feature type="transmembrane region" description="Helical" evidence="5">
    <location>
        <begin position="104"/>
        <end position="125"/>
    </location>
</feature>
<comment type="caution">
    <text evidence="7">The sequence shown here is derived from an EMBL/GenBank/DDBJ whole genome shotgun (WGS) entry which is preliminary data.</text>
</comment>
<feature type="transmembrane region" description="Helical" evidence="5">
    <location>
        <begin position="165"/>
        <end position="183"/>
    </location>
</feature>
<feature type="transmembrane region" description="Helical" evidence="5">
    <location>
        <begin position="330"/>
        <end position="352"/>
    </location>
</feature>
<feature type="transmembrane region" description="Helical" evidence="5">
    <location>
        <begin position="55"/>
        <end position="71"/>
    </location>
</feature>
<evidence type="ECO:0000313" key="8">
    <source>
        <dbReference type="Proteomes" id="UP001501084"/>
    </source>
</evidence>
<evidence type="ECO:0000256" key="2">
    <source>
        <dbReference type="ARBA" id="ARBA00022692"/>
    </source>
</evidence>
<evidence type="ECO:0000313" key="7">
    <source>
        <dbReference type="EMBL" id="GAA2188653.1"/>
    </source>
</evidence>
<evidence type="ECO:0000256" key="3">
    <source>
        <dbReference type="ARBA" id="ARBA00022989"/>
    </source>
</evidence>
<dbReference type="Gene3D" id="1.20.1250.20">
    <property type="entry name" value="MFS general substrate transporter like domains"/>
    <property type="match status" value="1"/>
</dbReference>
<dbReference type="Gene3D" id="1.20.1720.10">
    <property type="entry name" value="Multidrug resistance protein D"/>
    <property type="match status" value="1"/>
</dbReference>
<comment type="subcellular location">
    <subcellularLocation>
        <location evidence="1">Cell membrane</location>
        <topology evidence="1">Multi-pass membrane protein</topology>
    </subcellularLocation>
</comment>
<evidence type="ECO:0000256" key="5">
    <source>
        <dbReference type="SAM" id="Phobius"/>
    </source>
</evidence>
<dbReference type="EMBL" id="BAAAOP010000006">
    <property type="protein sequence ID" value="GAA2188653.1"/>
    <property type="molecule type" value="Genomic_DNA"/>
</dbReference>
<dbReference type="InterPro" id="IPR036259">
    <property type="entry name" value="MFS_trans_sf"/>
</dbReference>
<dbReference type="PANTHER" id="PTHR42718:SF42">
    <property type="entry name" value="EXPORT PROTEIN"/>
    <property type="match status" value="1"/>
</dbReference>
<feature type="transmembrane region" description="Helical" evidence="5">
    <location>
        <begin position="195"/>
        <end position="218"/>
    </location>
</feature>
<reference evidence="7 8" key="1">
    <citation type="journal article" date="2019" name="Int. J. Syst. Evol. Microbiol.">
        <title>The Global Catalogue of Microorganisms (GCM) 10K type strain sequencing project: providing services to taxonomists for standard genome sequencing and annotation.</title>
        <authorList>
            <consortium name="The Broad Institute Genomics Platform"/>
            <consortium name="The Broad Institute Genome Sequencing Center for Infectious Disease"/>
            <person name="Wu L."/>
            <person name="Ma J."/>
        </authorList>
    </citation>
    <scope>NUCLEOTIDE SEQUENCE [LARGE SCALE GENOMIC DNA]</scope>
    <source>
        <strain evidence="7 8">JCM 14919</strain>
    </source>
</reference>
<keyword evidence="4 5" id="KW-0472">Membrane</keyword>
<feature type="transmembrane region" description="Helical" evidence="5">
    <location>
        <begin position="12"/>
        <end position="35"/>
    </location>
</feature>
<keyword evidence="8" id="KW-1185">Reference proteome</keyword>
<organism evidence="7 8">
    <name type="scientific">Leucobacter alluvii</name>
    <dbReference type="NCBI Taxonomy" id="340321"/>
    <lineage>
        <taxon>Bacteria</taxon>
        <taxon>Bacillati</taxon>
        <taxon>Actinomycetota</taxon>
        <taxon>Actinomycetes</taxon>
        <taxon>Micrococcales</taxon>
        <taxon>Microbacteriaceae</taxon>
        <taxon>Leucobacter</taxon>
    </lineage>
</organism>
<dbReference type="Pfam" id="PF07690">
    <property type="entry name" value="MFS_1"/>
    <property type="match status" value="1"/>
</dbReference>
<feature type="transmembrane region" description="Helical" evidence="5">
    <location>
        <begin position="358"/>
        <end position="385"/>
    </location>
</feature>
<proteinExistence type="predicted"/>
<feature type="transmembrane region" description="Helical" evidence="5">
    <location>
        <begin position="78"/>
        <end position="98"/>
    </location>
</feature>
<evidence type="ECO:0000256" key="1">
    <source>
        <dbReference type="ARBA" id="ARBA00004651"/>
    </source>
</evidence>
<feature type="transmembrane region" description="Helical" evidence="5">
    <location>
        <begin position="267"/>
        <end position="291"/>
    </location>
</feature>
<accession>A0ABN3B5X0</accession>
<feature type="transmembrane region" description="Helical" evidence="5">
    <location>
        <begin position="297"/>
        <end position="318"/>
    </location>
</feature>
<feature type="transmembrane region" description="Helical" evidence="5">
    <location>
        <begin position="429"/>
        <end position="450"/>
    </location>
</feature>
<evidence type="ECO:0000256" key="4">
    <source>
        <dbReference type="ARBA" id="ARBA00023136"/>
    </source>
</evidence>
<feature type="transmembrane region" description="Helical" evidence="5">
    <location>
        <begin position="230"/>
        <end position="247"/>
    </location>
</feature>
<dbReference type="CDD" id="cd17321">
    <property type="entry name" value="MFS_MMR_MDR_like"/>
    <property type="match status" value="1"/>
</dbReference>
<dbReference type="SUPFAM" id="SSF103473">
    <property type="entry name" value="MFS general substrate transporter"/>
    <property type="match status" value="1"/>
</dbReference>
<dbReference type="PROSITE" id="PS50850">
    <property type="entry name" value="MFS"/>
    <property type="match status" value="1"/>
</dbReference>
<keyword evidence="3 5" id="KW-1133">Transmembrane helix</keyword>
<dbReference type="RefSeq" id="WP_346058124.1">
    <property type="nucleotide sequence ID" value="NZ_BAAAOP010000006.1"/>
</dbReference>
<gene>
    <name evidence="7" type="ORF">GCM10009786_18600</name>
</gene>
<name>A0ABN3B5X0_9MICO</name>